<proteinExistence type="predicted"/>
<name>A0ACC9MU87_9STAP</name>
<evidence type="ECO:0000313" key="1">
    <source>
        <dbReference type="EMBL" id="PKE57274.1"/>
    </source>
</evidence>
<keyword evidence="2" id="KW-1185">Reference proteome</keyword>
<organism evidence="1 2">
    <name type="scientific">Macrococcoides caseolyticum</name>
    <dbReference type="NCBI Taxonomy" id="69966"/>
    <lineage>
        <taxon>Bacteria</taxon>
        <taxon>Bacillati</taxon>
        <taxon>Bacillota</taxon>
        <taxon>Bacilli</taxon>
        <taxon>Bacillales</taxon>
        <taxon>Staphylococcaceae</taxon>
        <taxon>Macrococcoides</taxon>
    </lineage>
</organism>
<sequence>MQEKILELLNEMIESVSDETARILIRKLKEILSILEELFEKYQSDDPHITWTEFNKYNRLQKTLYTIDELLDGAYSDVIDLIRESEMNTEIESYYRHMHMFDMSSDINFLSDGLLYSNAKVTMEQPIEKIKLDKTFENHREATIKRIRGHLTTGVLDGKSYDSIAKDIENDIGMSARQTKRVARTEVGRAQSESQLVAEEQAKELGANIEGYWDATLDTRTRSSHQMMDGKKVDGDGNFNVGLSTGPAPRLLIGEDSASQNINCRCKKLYTVNGLKPTVRKARDKNGKSINVPYQTYEEWLSNVEGTKGSVQNDKEKFKEMLENGYHKKSDGSWGY</sequence>
<comment type="caution">
    <text evidence="1">The sequence shown here is derived from an EMBL/GenBank/DDBJ whole genome shotgun (WGS) entry which is preliminary data.</text>
</comment>
<evidence type="ECO:0000313" key="2">
    <source>
        <dbReference type="Proteomes" id="UP000233606"/>
    </source>
</evidence>
<reference evidence="1" key="1">
    <citation type="submission" date="2017-12" db="EMBL/GenBank/DDBJ databases">
        <title>Genomics of Macrococcus caseolyticus.</title>
        <authorList>
            <person name="MacFadyen A.C."/>
            <person name="Paterson G.K."/>
        </authorList>
    </citation>
    <scope>NUCLEOTIDE SEQUENCE</scope>
    <source>
        <strain evidence="1">5459_5_49</strain>
    </source>
</reference>
<protein>
    <submittedName>
        <fullName evidence="1">Phage head morphogenesis protein</fullName>
    </submittedName>
</protein>
<dbReference type="Proteomes" id="UP000233606">
    <property type="component" value="Unassembled WGS sequence"/>
</dbReference>
<dbReference type="EMBL" id="PIWU01000002">
    <property type="protein sequence ID" value="PKE57274.1"/>
    <property type="molecule type" value="Genomic_DNA"/>
</dbReference>
<gene>
    <name evidence="1" type="ORF">CW682_01295</name>
</gene>
<accession>A0ACC9MU87</accession>